<dbReference type="KEGG" id="vcn:VOLCADRAFT_104827"/>
<gene>
    <name evidence="14" type="ORF">VOLCADRAFT_104827</name>
</gene>
<sequence>MNRRQTLASISASQSNVVKGGNSAAPGRCGMDGAALSVKGRKSVAPGMLGAGGMSGITLEGRPSIVTKTTGPKQDPRPLSSKDYQNYCIKTLIHYFTTHGFSYPVSPKTLASPTGKDFTAIVTFLIQQLDPATRVQGKVEDEFPVFLKRLNYPYQVSKSALFAVGAPHSWPAVLGALTWVVEALEYKEKGNSSQGGNHVEEMMDYVGEGYHCFMLCNDARSQELDRQFAEKFHKEEAERGARYEELRKENEQLEEELAQLRSLPDPVDLATEQNREQTVICEKLELLVQQDQALNQAALRKLSEKKMDVQTKQEQIAAAEAEVEKLRHSVASQPVSKADVNRILLERKKLEELVATEAAQCEEMERANHEMEMQAEFCNLDLKGVVKPNLERLRDTYLTRAKQLHQDLTGLQEACSARTESTAEKKQEIAALQAENAKLEAQLQATKDFYDEKCRKLTAQADRIKALIEESCSEAVNRTEHMESQISRAQMLYEQGKREGEGELAKLEADYKRAFHLMATHKEFVAGTISRTVATVRQVKGEIAELHSISMMA</sequence>
<evidence type="ECO:0000259" key="13">
    <source>
        <dbReference type="Pfam" id="PF03801"/>
    </source>
</evidence>
<keyword evidence="5 10" id="KW-0995">Kinetochore</keyword>
<dbReference type="GO" id="GO:0005634">
    <property type="term" value="C:nucleus"/>
    <property type="evidence" value="ECO:0007669"/>
    <property type="project" value="UniProtKB-SubCell"/>
</dbReference>
<comment type="similarity">
    <text evidence="1 10">Belongs to the NDC80/HEC1 family.</text>
</comment>
<dbReference type="InterPro" id="IPR005550">
    <property type="entry name" value="Kinetochore_Ndc80"/>
</dbReference>
<keyword evidence="8 10" id="KW-0131">Cell cycle</keyword>
<dbReference type="GO" id="GO:0051301">
    <property type="term" value="P:cell division"/>
    <property type="evidence" value="ECO:0007669"/>
    <property type="project" value="UniProtKB-UniRule"/>
</dbReference>
<dbReference type="EMBL" id="GL378340">
    <property type="protein sequence ID" value="EFJ48340.1"/>
    <property type="molecule type" value="Genomic_DNA"/>
</dbReference>
<keyword evidence="9 10" id="KW-0137">Centromere</keyword>
<dbReference type="PANTHER" id="PTHR10643">
    <property type="entry name" value="KINETOCHORE PROTEIN NDC80"/>
    <property type="match status" value="1"/>
</dbReference>
<dbReference type="RefSeq" id="XP_002950594.1">
    <property type="nucleotide sequence ID" value="XM_002950548.1"/>
</dbReference>
<dbReference type="STRING" id="3068.D8TWB0"/>
<reference evidence="14 15" key="1">
    <citation type="journal article" date="2010" name="Science">
        <title>Genomic analysis of organismal complexity in the multicellular green alga Volvox carteri.</title>
        <authorList>
            <person name="Prochnik S.E."/>
            <person name="Umen J."/>
            <person name="Nedelcu A.M."/>
            <person name="Hallmann A."/>
            <person name="Miller S.M."/>
            <person name="Nishii I."/>
            <person name="Ferris P."/>
            <person name="Kuo A."/>
            <person name="Mitros T."/>
            <person name="Fritz-Laylin L.K."/>
            <person name="Hellsten U."/>
            <person name="Chapman J."/>
            <person name="Simakov O."/>
            <person name="Rensing S.A."/>
            <person name="Terry A."/>
            <person name="Pangilinan J."/>
            <person name="Kapitonov V."/>
            <person name="Jurka J."/>
            <person name="Salamov A."/>
            <person name="Shapiro H."/>
            <person name="Schmutz J."/>
            <person name="Grimwood J."/>
            <person name="Lindquist E."/>
            <person name="Lucas S."/>
            <person name="Grigoriev I.V."/>
            <person name="Schmitt R."/>
            <person name="Kirk D."/>
            <person name="Rokhsar D.S."/>
        </authorList>
    </citation>
    <scope>NUCLEOTIDE SEQUENCE [LARGE SCALE GENOMIC DNA]</scope>
    <source>
        <strain evidence="15">f. Nagariensis / Eve</strain>
    </source>
</reference>
<proteinExistence type="inferred from homology"/>
<dbReference type="GO" id="GO:0031262">
    <property type="term" value="C:Ndc80 complex"/>
    <property type="evidence" value="ECO:0007669"/>
    <property type="project" value="UniProtKB-UniRule"/>
</dbReference>
<comment type="subcellular location">
    <subcellularLocation>
        <location evidence="10">Chromosome</location>
        <location evidence="10">Centromere</location>
        <location evidence="10">Kinetochore</location>
    </subcellularLocation>
    <subcellularLocation>
        <location evidence="10">Nucleus</location>
    </subcellularLocation>
</comment>
<accession>D8TWB0</accession>
<name>D8TWB0_VOLCA</name>
<feature type="domain" description="Kinetochore protein Ndc80 CH" evidence="13">
    <location>
        <begin position="68"/>
        <end position="188"/>
    </location>
</feature>
<keyword evidence="6 11" id="KW-0175">Coiled coil</keyword>
<feature type="region of interest" description="Disordered" evidence="12">
    <location>
        <begin position="1"/>
        <end position="24"/>
    </location>
</feature>
<keyword evidence="3 10" id="KW-0132">Cell division</keyword>
<keyword evidence="4 10" id="KW-0498">Mitosis</keyword>
<dbReference type="PANTHER" id="PTHR10643:SF2">
    <property type="entry name" value="KINETOCHORE PROTEIN NDC80 HOMOLOG"/>
    <property type="match status" value="1"/>
</dbReference>
<feature type="coiled-coil region" evidence="11">
    <location>
        <begin position="302"/>
        <end position="374"/>
    </location>
</feature>
<evidence type="ECO:0000256" key="9">
    <source>
        <dbReference type="ARBA" id="ARBA00023328"/>
    </source>
</evidence>
<comment type="function">
    <text evidence="10">Acts as a component of the essential kinetochore-associated NDC80 complex, which is required for chromosome segregation and spindle checkpoint activity.</text>
</comment>
<feature type="region of interest" description="Disordered" evidence="12">
    <location>
        <begin position="60"/>
        <end position="80"/>
    </location>
</feature>
<dbReference type="Pfam" id="PF03801">
    <property type="entry name" value="Ndc80_HEC"/>
    <property type="match status" value="1"/>
</dbReference>
<dbReference type="InParanoid" id="D8TWB0"/>
<evidence type="ECO:0000256" key="10">
    <source>
        <dbReference type="RuleBase" id="RU368072"/>
    </source>
</evidence>
<feature type="coiled-coil region" evidence="11">
    <location>
        <begin position="236"/>
        <end position="263"/>
    </location>
</feature>
<dbReference type="OrthoDB" id="7459479at2759"/>
<evidence type="ECO:0000256" key="7">
    <source>
        <dbReference type="ARBA" id="ARBA00023242"/>
    </source>
</evidence>
<evidence type="ECO:0000313" key="15">
    <source>
        <dbReference type="Proteomes" id="UP000001058"/>
    </source>
</evidence>
<evidence type="ECO:0000256" key="5">
    <source>
        <dbReference type="ARBA" id="ARBA00022838"/>
    </source>
</evidence>
<dbReference type="InterPro" id="IPR055260">
    <property type="entry name" value="Ndc80_CH"/>
</dbReference>
<evidence type="ECO:0000256" key="11">
    <source>
        <dbReference type="SAM" id="Coils"/>
    </source>
</evidence>
<dbReference type="InterPro" id="IPR038273">
    <property type="entry name" value="Ndc80_sf"/>
</dbReference>
<evidence type="ECO:0000256" key="4">
    <source>
        <dbReference type="ARBA" id="ARBA00022776"/>
    </source>
</evidence>
<feature type="coiled-coil region" evidence="11">
    <location>
        <begin position="422"/>
        <end position="449"/>
    </location>
</feature>
<evidence type="ECO:0000256" key="12">
    <source>
        <dbReference type="SAM" id="MobiDB-lite"/>
    </source>
</evidence>
<evidence type="ECO:0000256" key="1">
    <source>
        <dbReference type="ARBA" id="ARBA00007050"/>
    </source>
</evidence>
<dbReference type="eggNOG" id="KOG0995">
    <property type="taxonomic scope" value="Eukaryota"/>
</dbReference>
<evidence type="ECO:0000313" key="14">
    <source>
        <dbReference type="EMBL" id="EFJ48340.1"/>
    </source>
</evidence>
<dbReference type="GO" id="GO:0051315">
    <property type="term" value="P:attachment of mitotic spindle microtubules to kinetochore"/>
    <property type="evidence" value="ECO:0007669"/>
    <property type="project" value="UniProtKB-UniRule"/>
</dbReference>
<feature type="compositionally biased region" description="Polar residues" evidence="12">
    <location>
        <begin position="1"/>
        <end position="17"/>
    </location>
</feature>
<protein>
    <recommendedName>
        <fullName evidence="10">Kinetochore protein NDC80</fullName>
    </recommendedName>
</protein>
<evidence type="ECO:0000256" key="8">
    <source>
        <dbReference type="ARBA" id="ARBA00023306"/>
    </source>
</evidence>
<keyword evidence="15" id="KW-1185">Reference proteome</keyword>
<evidence type="ECO:0000256" key="6">
    <source>
        <dbReference type="ARBA" id="ARBA00023054"/>
    </source>
</evidence>
<evidence type="ECO:0000256" key="2">
    <source>
        <dbReference type="ARBA" id="ARBA00022454"/>
    </source>
</evidence>
<dbReference type="FunCoup" id="D8TWB0">
    <property type="interactions" value="753"/>
</dbReference>
<keyword evidence="2 10" id="KW-0158">Chromosome</keyword>
<dbReference type="Gene3D" id="1.10.418.30">
    <property type="entry name" value="Ncd80 complex, Ncd80 subunit"/>
    <property type="match status" value="1"/>
</dbReference>
<dbReference type="GeneID" id="9617713"/>
<dbReference type="AlphaFoldDB" id="D8TWB0"/>
<evidence type="ECO:0000256" key="3">
    <source>
        <dbReference type="ARBA" id="ARBA00022618"/>
    </source>
</evidence>
<comment type="subunit">
    <text evidence="10">Component of the NDC80 complex.</text>
</comment>
<keyword evidence="7 10" id="KW-0539">Nucleus</keyword>
<dbReference type="Proteomes" id="UP000001058">
    <property type="component" value="Unassembled WGS sequence"/>
</dbReference>
<organism evidence="15">
    <name type="scientific">Volvox carteri f. nagariensis</name>
    <dbReference type="NCBI Taxonomy" id="3068"/>
    <lineage>
        <taxon>Eukaryota</taxon>
        <taxon>Viridiplantae</taxon>
        <taxon>Chlorophyta</taxon>
        <taxon>core chlorophytes</taxon>
        <taxon>Chlorophyceae</taxon>
        <taxon>CS clade</taxon>
        <taxon>Chlamydomonadales</taxon>
        <taxon>Volvocaceae</taxon>
        <taxon>Volvox</taxon>
    </lineage>
</organism>